<dbReference type="EMBL" id="BARS01035176">
    <property type="protein sequence ID" value="GAG15805.1"/>
    <property type="molecule type" value="Genomic_DNA"/>
</dbReference>
<dbReference type="InterPro" id="IPR017853">
    <property type="entry name" value="GH"/>
</dbReference>
<dbReference type="Gene3D" id="3.20.20.80">
    <property type="entry name" value="Glycosidases"/>
    <property type="match status" value="1"/>
</dbReference>
<reference evidence="1" key="1">
    <citation type="journal article" date="2014" name="Front. Microbiol.">
        <title>High frequency of phylogenetically diverse reductive dehalogenase-homologous genes in deep subseafloor sedimentary metagenomes.</title>
        <authorList>
            <person name="Kawai M."/>
            <person name="Futagami T."/>
            <person name="Toyoda A."/>
            <person name="Takaki Y."/>
            <person name="Nishi S."/>
            <person name="Hori S."/>
            <person name="Arai W."/>
            <person name="Tsubouchi T."/>
            <person name="Morono Y."/>
            <person name="Uchiyama I."/>
            <person name="Ito T."/>
            <person name="Fujiyama A."/>
            <person name="Inagaki F."/>
            <person name="Takami H."/>
        </authorList>
    </citation>
    <scope>NUCLEOTIDE SEQUENCE</scope>
    <source>
        <strain evidence="1">Expedition CK06-06</strain>
    </source>
</reference>
<evidence type="ECO:0008006" key="2">
    <source>
        <dbReference type="Google" id="ProtNLM"/>
    </source>
</evidence>
<comment type="caution">
    <text evidence="1">The sequence shown here is derived from an EMBL/GenBank/DDBJ whole genome shotgun (WGS) entry which is preliminary data.</text>
</comment>
<dbReference type="Gene3D" id="2.60.40.10">
    <property type="entry name" value="Immunoglobulins"/>
    <property type="match status" value="1"/>
</dbReference>
<protein>
    <recommendedName>
        <fullName evidence="2">DUF5060 domain-containing protein</fullName>
    </recommendedName>
</protein>
<proteinExistence type="predicted"/>
<name>X0VBU8_9ZZZZ</name>
<evidence type="ECO:0000313" key="1">
    <source>
        <dbReference type="EMBL" id="GAG15805.1"/>
    </source>
</evidence>
<gene>
    <name evidence="1" type="ORF">S01H1_54235</name>
</gene>
<accession>X0VBU8</accession>
<sequence length="258" mass="29161">LRASFVAPSGARSEVVGFLWQDFERRLEKRGEEHKPVEVEILTPRGAPEWRIRFAPGEAGTWRYSVGLAVGGRTTRGPAGEFACLEGPSPGFVRVSQADRRYLCFDSGEPFFIIGHNVCWPGSRGTFDYDDWLPRMSAAGENFFRLWLVRSDACTLEVPRDRDTGLGGAGSYRLDNAWRVDRILDLAAQHNLRVMLCIFDFYPLRVTHTFRKRKATPFAKMNPYNAALGGPITTPEEFFTDPAARKLAKRLLRYVAAR</sequence>
<feature type="non-terminal residue" evidence="1">
    <location>
        <position position="1"/>
    </location>
</feature>
<dbReference type="SUPFAM" id="SSF51445">
    <property type="entry name" value="(Trans)glycosidases"/>
    <property type="match status" value="1"/>
</dbReference>
<dbReference type="InterPro" id="IPR013783">
    <property type="entry name" value="Ig-like_fold"/>
</dbReference>
<dbReference type="AlphaFoldDB" id="X0VBU8"/>
<organism evidence="1">
    <name type="scientific">marine sediment metagenome</name>
    <dbReference type="NCBI Taxonomy" id="412755"/>
    <lineage>
        <taxon>unclassified sequences</taxon>
        <taxon>metagenomes</taxon>
        <taxon>ecological metagenomes</taxon>
    </lineage>
</organism>
<feature type="non-terminal residue" evidence="1">
    <location>
        <position position="258"/>
    </location>
</feature>